<dbReference type="RefSeq" id="WP_043177999.1">
    <property type="nucleotide sequence ID" value="NZ_NKFA01000020.1"/>
</dbReference>
<dbReference type="InterPro" id="IPR008948">
    <property type="entry name" value="L-Aspartase-like"/>
</dbReference>
<dbReference type="InterPro" id="IPR024083">
    <property type="entry name" value="Fumarase/histidase_N"/>
</dbReference>
<protein>
    <submittedName>
        <fullName evidence="3">Aspartate ammonia-lyase</fullName>
    </submittedName>
</protein>
<dbReference type="EMBL" id="NKFA01000020">
    <property type="protein sequence ID" value="OXI36794.1"/>
    <property type="molecule type" value="Genomic_DNA"/>
</dbReference>
<dbReference type="NCBIfam" id="NF008909">
    <property type="entry name" value="PRK12273.1"/>
    <property type="match status" value="1"/>
</dbReference>
<dbReference type="Pfam" id="PF00206">
    <property type="entry name" value="Lyase_1"/>
    <property type="match status" value="1"/>
</dbReference>
<reference evidence="3 4" key="2">
    <citation type="submission" date="2017-08" db="EMBL/GenBank/DDBJ databases">
        <title>WGS of novel Burkholderia cepaca complex species.</title>
        <authorList>
            <person name="Lipuma J."/>
            <person name="Spilker T."/>
        </authorList>
    </citation>
    <scope>NUCLEOTIDE SEQUENCE [LARGE SCALE GENOMIC DNA]</scope>
    <source>
        <strain evidence="3 4">AU17325</strain>
    </source>
</reference>
<evidence type="ECO:0000256" key="1">
    <source>
        <dbReference type="ARBA" id="ARBA00023239"/>
    </source>
</evidence>
<name>A0A228I316_9BURK</name>
<dbReference type="OrthoDB" id="9802809at2"/>
<sequence>MNNSQAKTETRTECDYVGEVAIPTDKLYGVNSVRGVENLTVSPIGIAHHPAFPVAFAQCKWAAALANRDNGVITQEVCDAIGRACQEIIEGRFSDSLIVDLLEGSGGTSTNMNFNEVIANRAQQILGHAAGSYEVVHPNDHVNRSQSTNDVYPAAMKIATYAMLGPLIDAVDHLARLFDEKAVAFADILHLGRTCLQDAQPMRLGQLFGGYAALARRLAEELAAVRDKLRTLPLGGTAIGTGFGAPAGYRAAAFRHLSAIAGVDYVAPANSFDAMQNMDVFSRVSGELRTCAASLAKIASDLTVLSSGPVGGLGELRLPEAQAGSSIMPGKVNPVLPMAMIQLSFAVIGNDVAVAQAVQYGELEINHFEPVVASRVFDSITLLTNGIQRFAEKCVAGITADVARNEQHLMDSMAVATALVPRVGYARVSKLARQSVAEGRPLAVILDESGLLSRGDTLSEIDQASYPVFESR</sequence>
<dbReference type="PRINTS" id="PR00149">
    <property type="entry name" value="FUMRATELYASE"/>
</dbReference>
<dbReference type="GO" id="GO:0006531">
    <property type="term" value="P:aspartate metabolic process"/>
    <property type="evidence" value="ECO:0007669"/>
    <property type="project" value="TreeGrafter"/>
</dbReference>
<accession>A0A228I316</accession>
<evidence type="ECO:0000313" key="4">
    <source>
        <dbReference type="Proteomes" id="UP000214600"/>
    </source>
</evidence>
<gene>
    <name evidence="3" type="ORF">CFB84_32860</name>
</gene>
<dbReference type="InterPro" id="IPR022761">
    <property type="entry name" value="Fumarate_lyase_N"/>
</dbReference>
<dbReference type="Gene3D" id="1.10.40.30">
    <property type="entry name" value="Fumarase/aspartase (C-terminal domain)"/>
    <property type="match status" value="1"/>
</dbReference>
<keyword evidence="1 3" id="KW-0456">Lyase</keyword>
<dbReference type="GO" id="GO:0005829">
    <property type="term" value="C:cytosol"/>
    <property type="evidence" value="ECO:0007669"/>
    <property type="project" value="TreeGrafter"/>
</dbReference>
<comment type="caution">
    <text evidence="3">The sequence shown here is derived from an EMBL/GenBank/DDBJ whole genome shotgun (WGS) entry which is preliminary data.</text>
</comment>
<proteinExistence type="predicted"/>
<dbReference type="Gene3D" id="1.20.200.10">
    <property type="entry name" value="Fumarase/aspartase (Central domain)"/>
    <property type="match status" value="1"/>
</dbReference>
<dbReference type="SUPFAM" id="SSF48557">
    <property type="entry name" value="L-aspartase-like"/>
    <property type="match status" value="1"/>
</dbReference>
<feature type="domain" description="Fumarate lyase N-terminal" evidence="2">
    <location>
        <begin position="18"/>
        <end position="349"/>
    </location>
</feature>
<dbReference type="PANTHER" id="PTHR42696:SF2">
    <property type="entry name" value="ASPARTATE AMMONIA-LYASE"/>
    <property type="match status" value="1"/>
</dbReference>
<dbReference type="InterPro" id="IPR020557">
    <property type="entry name" value="Fumarate_lyase_CS"/>
</dbReference>
<evidence type="ECO:0000259" key="2">
    <source>
        <dbReference type="Pfam" id="PF00206"/>
    </source>
</evidence>
<dbReference type="PROSITE" id="PS00163">
    <property type="entry name" value="FUMARATE_LYASES"/>
    <property type="match status" value="1"/>
</dbReference>
<dbReference type="GO" id="GO:0008797">
    <property type="term" value="F:aspartate ammonia-lyase activity"/>
    <property type="evidence" value="ECO:0007669"/>
    <property type="project" value="TreeGrafter"/>
</dbReference>
<dbReference type="AlphaFoldDB" id="A0A228I316"/>
<dbReference type="PANTHER" id="PTHR42696">
    <property type="entry name" value="ASPARTATE AMMONIA-LYASE"/>
    <property type="match status" value="1"/>
</dbReference>
<evidence type="ECO:0000313" key="3">
    <source>
        <dbReference type="EMBL" id="OXI36794.1"/>
    </source>
</evidence>
<organism evidence="3 4">
    <name type="scientific">Burkholderia aenigmatica</name>
    <dbReference type="NCBI Taxonomy" id="2015348"/>
    <lineage>
        <taxon>Bacteria</taxon>
        <taxon>Pseudomonadati</taxon>
        <taxon>Pseudomonadota</taxon>
        <taxon>Betaproteobacteria</taxon>
        <taxon>Burkholderiales</taxon>
        <taxon>Burkholderiaceae</taxon>
        <taxon>Burkholderia</taxon>
        <taxon>Burkholderia cepacia complex</taxon>
    </lineage>
</organism>
<dbReference type="InterPro" id="IPR000362">
    <property type="entry name" value="Fumarate_lyase_fam"/>
</dbReference>
<dbReference type="InterPro" id="IPR051546">
    <property type="entry name" value="Aspartate_Ammonia-Lyase"/>
</dbReference>
<dbReference type="Proteomes" id="UP000214600">
    <property type="component" value="Unassembled WGS sequence"/>
</dbReference>
<dbReference type="Gene3D" id="1.10.275.10">
    <property type="entry name" value="Fumarase/aspartase (N-terminal domain)"/>
    <property type="match status" value="1"/>
</dbReference>
<dbReference type="FunFam" id="1.20.200.10:FF:000001">
    <property type="entry name" value="Fumarate hydratase, mitochondrial"/>
    <property type="match status" value="1"/>
</dbReference>
<reference evidence="4" key="1">
    <citation type="submission" date="2017-06" db="EMBL/GenBank/DDBJ databases">
        <authorList>
            <person name="LiPuma J."/>
            <person name="Spilker T."/>
        </authorList>
    </citation>
    <scope>NUCLEOTIDE SEQUENCE [LARGE SCALE GENOMIC DNA]</scope>
    <source>
        <strain evidence="4">AU17325</strain>
    </source>
</reference>